<dbReference type="Gene3D" id="3.30.450.20">
    <property type="entry name" value="PAS domain"/>
    <property type="match status" value="3"/>
</dbReference>
<feature type="domain" description="PAS" evidence="5">
    <location>
        <begin position="205"/>
        <end position="278"/>
    </location>
</feature>
<reference key="1">
    <citation type="submission" date="2010-11" db="EMBL/GenBank/DDBJ databases">
        <title>The complete genome of Paludibacter propionicigenes DSM 17365.</title>
        <authorList>
            <consortium name="US DOE Joint Genome Institute (JGI-PGF)"/>
            <person name="Lucas S."/>
            <person name="Copeland A."/>
            <person name="Lapidus A."/>
            <person name="Bruce D."/>
            <person name="Goodwin L."/>
            <person name="Pitluck S."/>
            <person name="Kyrpides N."/>
            <person name="Mavromatis K."/>
            <person name="Ivanova N."/>
            <person name="Munk A.C."/>
            <person name="Brettin T."/>
            <person name="Detter J.C."/>
            <person name="Han C."/>
            <person name="Tapia R."/>
            <person name="Land M."/>
            <person name="Hauser L."/>
            <person name="Markowitz V."/>
            <person name="Cheng J.-F."/>
            <person name="Hugenholtz P."/>
            <person name="Woyke T."/>
            <person name="Wu D."/>
            <person name="Gronow S."/>
            <person name="Wellnitz S."/>
            <person name="Brambilla E."/>
            <person name="Klenk H.-P."/>
            <person name="Eisen J.A."/>
        </authorList>
    </citation>
    <scope>NUCLEOTIDE SEQUENCE</scope>
    <source>
        <strain>WB4</strain>
    </source>
</reference>
<dbReference type="Gene3D" id="2.10.70.100">
    <property type="match status" value="1"/>
</dbReference>
<feature type="domain" description="PAC" evidence="6">
    <location>
        <begin position="283"/>
        <end position="335"/>
    </location>
</feature>
<evidence type="ECO:0000256" key="1">
    <source>
        <dbReference type="ARBA" id="ARBA00022679"/>
    </source>
</evidence>
<dbReference type="KEGG" id="ppn:Palpr_2172"/>
<evidence type="ECO:0000313" key="8">
    <source>
        <dbReference type="Proteomes" id="UP000008718"/>
    </source>
</evidence>
<reference evidence="7 8" key="2">
    <citation type="journal article" date="2011" name="Stand. Genomic Sci.">
        <title>Complete genome sequence of Paludibacter propionicigenes type strain (WB4).</title>
        <authorList>
            <person name="Gronow S."/>
            <person name="Munk C."/>
            <person name="Lapidus A."/>
            <person name="Nolan M."/>
            <person name="Lucas S."/>
            <person name="Hammon N."/>
            <person name="Deshpande S."/>
            <person name="Cheng J.F."/>
            <person name="Tapia R."/>
            <person name="Han C."/>
            <person name="Goodwin L."/>
            <person name="Pitluck S."/>
            <person name="Liolios K."/>
            <person name="Ivanova N."/>
            <person name="Mavromatis K."/>
            <person name="Mikhailova N."/>
            <person name="Pati A."/>
            <person name="Chen A."/>
            <person name="Palaniappan K."/>
            <person name="Land M."/>
            <person name="Hauser L."/>
            <person name="Chang Y.J."/>
            <person name="Jeffries C.D."/>
            <person name="Brambilla E."/>
            <person name="Rohde M."/>
            <person name="Goker M."/>
            <person name="Detter J.C."/>
            <person name="Woyke T."/>
            <person name="Bristow J."/>
            <person name="Eisen J.A."/>
            <person name="Markowitz V."/>
            <person name="Hugenholtz P."/>
            <person name="Kyrpides N.C."/>
            <person name="Klenk H.P."/>
        </authorList>
    </citation>
    <scope>NUCLEOTIDE SEQUENCE [LARGE SCALE GENOMIC DNA]</scope>
    <source>
        <strain evidence="8">DSM 17365 / JCM 13257 / WB4</strain>
    </source>
</reference>
<dbReference type="PANTHER" id="PTHR24421">
    <property type="entry name" value="NITRATE/NITRITE SENSOR PROTEIN NARX-RELATED"/>
    <property type="match status" value="1"/>
</dbReference>
<dbReference type="InterPro" id="IPR035965">
    <property type="entry name" value="PAS-like_dom_sf"/>
</dbReference>
<dbReference type="Pfam" id="PF00989">
    <property type="entry name" value="PAS"/>
    <property type="match status" value="2"/>
</dbReference>
<evidence type="ECO:0000259" key="4">
    <source>
        <dbReference type="PROSITE" id="PS50109"/>
    </source>
</evidence>
<dbReference type="Gene3D" id="1.20.5.1930">
    <property type="match status" value="1"/>
</dbReference>
<keyword evidence="3" id="KW-0902">Two-component regulatory system</keyword>
<dbReference type="SMART" id="SM00387">
    <property type="entry name" value="HATPase_c"/>
    <property type="match status" value="1"/>
</dbReference>
<keyword evidence="8" id="KW-1185">Reference proteome</keyword>
<dbReference type="InterPro" id="IPR000700">
    <property type="entry name" value="PAS-assoc_C"/>
</dbReference>
<dbReference type="SUPFAM" id="SSF55874">
    <property type="entry name" value="ATPase domain of HSP90 chaperone/DNA topoisomerase II/histidine kinase"/>
    <property type="match status" value="1"/>
</dbReference>
<dbReference type="Pfam" id="PF07730">
    <property type="entry name" value="HisKA_3"/>
    <property type="match status" value="1"/>
</dbReference>
<evidence type="ECO:0000313" key="7">
    <source>
        <dbReference type="EMBL" id="ADQ80308.1"/>
    </source>
</evidence>
<gene>
    <name evidence="7" type="ordered locus">Palpr_2172</name>
</gene>
<dbReference type="GO" id="GO:0000155">
    <property type="term" value="F:phosphorelay sensor kinase activity"/>
    <property type="evidence" value="ECO:0007669"/>
    <property type="project" value="InterPro"/>
</dbReference>
<dbReference type="PROSITE" id="PS50112">
    <property type="entry name" value="PAS"/>
    <property type="match status" value="2"/>
</dbReference>
<dbReference type="InterPro" id="IPR018771">
    <property type="entry name" value="PocR_dom"/>
</dbReference>
<dbReference type="InterPro" id="IPR050482">
    <property type="entry name" value="Sensor_HK_TwoCompSys"/>
</dbReference>
<dbReference type="EMBL" id="CP002345">
    <property type="protein sequence ID" value="ADQ80308.1"/>
    <property type="molecule type" value="Genomic_DNA"/>
</dbReference>
<dbReference type="Gene3D" id="3.30.565.10">
    <property type="entry name" value="Histidine kinase-like ATPase, C-terminal domain"/>
    <property type="match status" value="1"/>
</dbReference>
<dbReference type="Proteomes" id="UP000008718">
    <property type="component" value="Chromosome"/>
</dbReference>
<keyword evidence="2 7" id="KW-0418">Kinase</keyword>
<dbReference type="CDD" id="cd00130">
    <property type="entry name" value="PAS"/>
    <property type="match status" value="2"/>
</dbReference>
<dbReference type="InterPro" id="IPR003594">
    <property type="entry name" value="HATPase_dom"/>
</dbReference>
<organism evidence="7 8">
    <name type="scientific">Paludibacter propionicigenes (strain DSM 17365 / JCM 13257 / WB4)</name>
    <dbReference type="NCBI Taxonomy" id="694427"/>
    <lineage>
        <taxon>Bacteria</taxon>
        <taxon>Pseudomonadati</taxon>
        <taxon>Bacteroidota</taxon>
        <taxon>Bacteroidia</taxon>
        <taxon>Bacteroidales</taxon>
        <taxon>Paludibacteraceae</taxon>
        <taxon>Paludibacter</taxon>
    </lineage>
</organism>
<dbReference type="PROSITE" id="PS50113">
    <property type="entry name" value="PAC"/>
    <property type="match status" value="3"/>
</dbReference>
<dbReference type="GO" id="GO:0016020">
    <property type="term" value="C:membrane"/>
    <property type="evidence" value="ECO:0007669"/>
    <property type="project" value="InterPro"/>
</dbReference>
<protein>
    <submittedName>
        <fullName evidence="7">PAS/PAC sensor signal transduction histidine kinase</fullName>
    </submittedName>
</protein>
<dbReference type="Pfam" id="PF08447">
    <property type="entry name" value="PAS_3"/>
    <property type="match status" value="1"/>
</dbReference>
<dbReference type="InterPro" id="IPR005467">
    <property type="entry name" value="His_kinase_dom"/>
</dbReference>
<dbReference type="RefSeq" id="WP_013445677.1">
    <property type="nucleotide sequence ID" value="NC_014734.1"/>
</dbReference>
<feature type="domain" description="PAC" evidence="6">
    <location>
        <begin position="411"/>
        <end position="464"/>
    </location>
</feature>
<feature type="domain" description="PAC" evidence="6">
    <location>
        <begin position="538"/>
        <end position="590"/>
    </location>
</feature>
<dbReference type="Pfam" id="PF02518">
    <property type="entry name" value="HATPase_c"/>
    <property type="match status" value="1"/>
</dbReference>
<dbReference type="InterPro" id="IPR036890">
    <property type="entry name" value="HATPase_C_sf"/>
</dbReference>
<dbReference type="OrthoDB" id="1107205at2"/>
<dbReference type="PANTHER" id="PTHR24421:SF59">
    <property type="entry name" value="OXYGEN SENSOR HISTIDINE KINASE NREB"/>
    <property type="match status" value="1"/>
</dbReference>
<dbReference type="eggNOG" id="COG5002">
    <property type="taxonomic scope" value="Bacteria"/>
</dbReference>
<dbReference type="InterPro" id="IPR011712">
    <property type="entry name" value="Sig_transdc_His_kin_sub3_dim/P"/>
</dbReference>
<feature type="domain" description="PAS" evidence="5">
    <location>
        <begin position="465"/>
        <end position="536"/>
    </location>
</feature>
<dbReference type="STRING" id="694427.Palpr_2172"/>
<evidence type="ECO:0000259" key="5">
    <source>
        <dbReference type="PROSITE" id="PS50112"/>
    </source>
</evidence>
<dbReference type="Pfam" id="PF10114">
    <property type="entry name" value="PocR"/>
    <property type="match status" value="1"/>
</dbReference>
<evidence type="ECO:0000256" key="3">
    <source>
        <dbReference type="ARBA" id="ARBA00023012"/>
    </source>
</evidence>
<dbReference type="CDD" id="cd16917">
    <property type="entry name" value="HATPase_UhpB-NarQ-NarX-like"/>
    <property type="match status" value="1"/>
</dbReference>
<dbReference type="InterPro" id="IPR013767">
    <property type="entry name" value="PAS_fold"/>
</dbReference>
<dbReference type="AlphaFoldDB" id="E4T6G4"/>
<dbReference type="NCBIfam" id="TIGR00229">
    <property type="entry name" value="sensory_box"/>
    <property type="match status" value="2"/>
</dbReference>
<evidence type="ECO:0000259" key="6">
    <source>
        <dbReference type="PROSITE" id="PS50113"/>
    </source>
</evidence>
<dbReference type="eggNOG" id="COG4936">
    <property type="taxonomic scope" value="Bacteria"/>
</dbReference>
<keyword evidence="1" id="KW-0808">Transferase</keyword>
<feature type="domain" description="Histidine kinase" evidence="4">
    <location>
        <begin position="612"/>
        <end position="813"/>
    </location>
</feature>
<dbReference type="PROSITE" id="PS50109">
    <property type="entry name" value="HIS_KIN"/>
    <property type="match status" value="1"/>
</dbReference>
<dbReference type="InterPro" id="IPR001610">
    <property type="entry name" value="PAC"/>
</dbReference>
<dbReference type="SUPFAM" id="SSF55785">
    <property type="entry name" value="PYP-like sensor domain (PAS domain)"/>
    <property type="match status" value="3"/>
</dbReference>
<dbReference type="SMART" id="SM00091">
    <property type="entry name" value="PAS"/>
    <property type="match status" value="2"/>
</dbReference>
<dbReference type="SMART" id="SM00086">
    <property type="entry name" value="PAC"/>
    <property type="match status" value="3"/>
</dbReference>
<sequence>MKTEFRIPFPVFGESAEPLAKDIFDVEEIQRIQDLFSDATGVASIITHPDGTPITKPSNFCRLCNDIIRKTEKGCSNCFRSDAVIGTHNLIGPTLQPCLSGGLWDAGASITIGNKHIANWLIGQIRNEDIDENKLISYADEIGANKDEFIEAMREVPVMSTEKFKKIANMLFVYANDLSERIYKEQQLKRKIAELERTYDLLQKSEESLAITLYSIGDGVITTDNRGLITNMNPVAEHLCGWELSDALSLPLVQVFNIVNSETRIGVDNPVNKVLETGKIIGLANHTVLISKTGIEYHIADSAAPIRNKQGQVTGVVLVFSDVTEKYQTEADLRASEHFLKQTQIIGHLGTYLLDVKSGNWTSSDVLDSIFGIQQDFDKSVSGWVSIIHPEWKQVMNDYMVDYVIGGKNKFDKKYKIIRQSDMVERWVHGLGELVYNAAGEPIKMIGTVQDITERKNAAIALRESEELYRSILNASPDAIIIVELDGIISMVSLATLSLYGCADKDELIGKSMFDFVAPVDKQRAYQNVSLMPNGNMGTIIYQIRRADESLFFAEVNGDIIRNQNGQPTRMILVIRDITNRTLAENALKNSQEQLKSFASHLQTVREEERILLAREIHDELGQSLIAIKIDLGMMKQKTLKIIKNKDTENILTIFDNLFSLVDNTIKTTKKIMTDLRPEVLYLVGFTEAVKIQVNKFQERHRINCYYDCSIPDLELNMQKSVALFRILQESLTNVVKHANATSVTILLFSENDKLILEIGDNGVGMDLNQRHKPDSFGLIGMKERMFILDGELKISSQPGKGTKIRIEMPFSEKDNQAT</sequence>
<name>E4T6G4_PALPW</name>
<dbReference type="GO" id="GO:0046983">
    <property type="term" value="F:protein dimerization activity"/>
    <property type="evidence" value="ECO:0007669"/>
    <property type="project" value="InterPro"/>
</dbReference>
<dbReference type="eggNOG" id="COG4585">
    <property type="taxonomic scope" value="Bacteria"/>
</dbReference>
<proteinExistence type="predicted"/>
<dbReference type="GO" id="GO:0006355">
    <property type="term" value="P:regulation of DNA-templated transcription"/>
    <property type="evidence" value="ECO:0007669"/>
    <property type="project" value="InterPro"/>
</dbReference>
<evidence type="ECO:0000256" key="2">
    <source>
        <dbReference type="ARBA" id="ARBA00022777"/>
    </source>
</evidence>
<dbReference type="HOGENOM" id="CLU_345081_0_0_10"/>
<accession>E4T6G4</accession>
<dbReference type="InterPro" id="IPR000014">
    <property type="entry name" value="PAS"/>
</dbReference>
<dbReference type="InterPro" id="IPR013655">
    <property type="entry name" value="PAS_fold_3"/>
</dbReference>